<dbReference type="PANTHER" id="PTHR35525">
    <property type="entry name" value="BLL6575 PROTEIN"/>
    <property type="match status" value="1"/>
</dbReference>
<dbReference type="EMBL" id="JAKGSG010000025">
    <property type="protein sequence ID" value="MCF4121072.1"/>
    <property type="molecule type" value="Genomic_DNA"/>
</dbReference>
<dbReference type="RefSeq" id="WP_236088841.1">
    <property type="nucleotide sequence ID" value="NZ_JAKGSG010000025.1"/>
</dbReference>
<keyword evidence="3" id="KW-1185">Reference proteome</keyword>
<dbReference type="PANTHER" id="PTHR35525:SF3">
    <property type="entry name" value="BLL6575 PROTEIN"/>
    <property type="match status" value="1"/>
</dbReference>
<dbReference type="InterPro" id="IPR010852">
    <property type="entry name" value="ABATE"/>
</dbReference>
<dbReference type="Pfam" id="PF07336">
    <property type="entry name" value="ABATE"/>
    <property type="match status" value="1"/>
</dbReference>
<dbReference type="Pfam" id="PF11706">
    <property type="entry name" value="zf-CGNR"/>
    <property type="match status" value="1"/>
</dbReference>
<evidence type="ECO:0000259" key="1">
    <source>
        <dbReference type="Pfam" id="PF11706"/>
    </source>
</evidence>
<proteinExistence type="predicted"/>
<dbReference type="Proteomes" id="UP001165405">
    <property type="component" value="Unassembled WGS sequence"/>
</dbReference>
<comment type="caution">
    <text evidence="2">The sequence shown here is derived from an EMBL/GenBank/DDBJ whole genome shotgun (WGS) entry which is preliminary data.</text>
</comment>
<evidence type="ECO:0000313" key="2">
    <source>
        <dbReference type="EMBL" id="MCF4121072.1"/>
    </source>
</evidence>
<dbReference type="InterPro" id="IPR023286">
    <property type="entry name" value="ABATE_dom_sf"/>
</dbReference>
<organism evidence="2 3">
    <name type="scientific">Antribacter soli</name>
    <dbReference type="NCBI Taxonomy" id="2910976"/>
    <lineage>
        <taxon>Bacteria</taxon>
        <taxon>Bacillati</taxon>
        <taxon>Actinomycetota</taxon>
        <taxon>Actinomycetes</taxon>
        <taxon>Micrococcales</taxon>
        <taxon>Promicromonosporaceae</taxon>
        <taxon>Antribacter</taxon>
    </lineage>
</organism>
<reference evidence="2" key="1">
    <citation type="submission" date="2022-01" db="EMBL/GenBank/DDBJ databases">
        <title>Antribacter sp. nov., isolated from Guizhou of China.</title>
        <authorList>
            <person name="Chengliang C."/>
            <person name="Ya Z."/>
        </authorList>
    </citation>
    <scope>NUCLEOTIDE SEQUENCE</scope>
    <source>
        <strain evidence="2">KLBMP 9083</strain>
    </source>
</reference>
<evidence type="ECO:0000313" key="3">
    <source>
        <dbReference type="Proteomes" id="UP001165405"/>
    </source>
</evidence>
<accession>A0AA41QDC9</accession>
<name>A0AA41QDC9_9MICO</name>
<feature type="domain" description="Zinc finger CGNR" evidence="1">
    <location>
        <begin position="133"/>
        <end position="175"/>
    </location>
</feature>
<protein>
    <submittedName>
        <fullName evidence="2">CGNR zinc finger domain-containing protein</fullName>
    </submittedName>
</protein>
<gene>
    <name evidence="2" type="ORF">L1785_08765</name>
</gene>
<sequence>MIFAHDTEMSLLAAVALVNSAEPPETLTTVAELDDFFEQYEYTGRHDRTVAELVHVRALRPRLRALLTADRDMAAGLVNDMLAEFRAVPRLVRHDRADWHVHAVADDAPWATRIVVETAMAMIDVIREGESSRLGVCADDDCAGLVLDLSRNRSRRFCSVACTNRNAAAAYRARRRA</sequence>
<dbReference type="Gene3D" id="1.10.3300.10">
    <property type="entry name" value="Jann2411-like domain"/>
    <property type="match status" value="1"/>
</dbReference>
<dbReference type="InterPro" id="IPR021005">
    <property type="entry name" value="Znf_CGNR"/>
</dbReference>
<dbReference type="AlphaFoldDB" id="A0AA41QDC9"/>
<dbReference type="SUPFAM" id="SSF160904">
    <property type="entry name" value="Jann2411-like"/>
    <property type="match status" value="1"/>
</dbReference>